<name>A0A371F743_MUCPR</name>
<evidence type="ECO:0000256" key="1">
    <source>
        <dbReference type="SAM" id="MobiDB-lite"/>
    </source>
</evidence>
<evidence type="ECO:0000313" key="3">
    <source>
        <dbReference type="Proteomes" id="UP000257109"/>
    </source>
</evidence>
<reference evidence="2" key="1">
    <citation type="submission" date="2018-05" db="EMBL/GenBank/DDBJ databases">
        <title>Draft genome of Mucuna pruriens seed.</title>
        <authorList>
            <person name="Nnadi N.E."/>
            <person name="Vos R."/>
            <person name="Hasami M.H."/>
            <person name="Devisetty U.K."/>
            <person name="Aguiy J.C."/>
        </authorList>
    </citation>
    <scope>NUCLEOTIDE SEQUENCE [LARGE SCALE GENOMIC DNA]</scope>
    <source>
        <strain evidence="2">JCA_2017</strain>
    </source>
</reference>
<comment type="caution">
    <text evidence="2">The sequence shown here is derived from an EMBL/GenBank/DDBJ whole genome shotgun (WGS) entry which is preliminary data.</text>
</comment>
<dbReference type="Gene3D" id="1.20.5.170">
    <property type="match status" value="1"/>
</dbReference>
<dbReference type="AlphaFoldDB" id="A0A371F743"/>
<evidence type="ECO:0000313" key="2">
    <source>
        <dbReference type="EMBL" id="RDX74114.1"/>
    </source>
</evidence>
<feature type="region of interest" description="Disordered" evidence="1">
    <location>
        <begin position="89"/>
        <end position="109"/>
    </location>
</feature>
<sequence>MESKVETLEQQNQDLKGEVGQLREQMAQIFQILTQTNAAVTSLVNTNATRYAQNGYARNVRDPPYGMSQGWNIENATNEEQEQQNVVKNGPVFNASSGAGLNPKEDSGA</sequence>
<dbReference type="EMBL" id="QJKJ01010289">
    <property type="protein sequence ID" value="RDX74114.1"/>
    <property type="molecule type" value="Genomic_DNA"/>
</dbReference>
<protein>
    <submittedName>
        <fullName evidence="2">Uncharacterized protein</fullName>
    </submittedName>
</protein>
<dbReference type="Proteomes" id="UP000257109">
    <property type="component" value="Unassembled WGS sequence"/>
</dbReference>
<keyword evidence="3" id="KW-1185">Reference proteome</keyword>
<feature type="non-terminal residue" evidence="2">
    <location>
        <position position="1"/>
    </location>
</feature>
<organism evidence="2 3">
    <name type="scientific">Mucuna pruriens</name>
    <name type="common">Velvet bean</name>
    <name type="synonym">Dolichos pruriens</name>
    <dbReference type="NCBI Taxonomy" id="157652"/>
    <lineage>
        <taxon>Eukaryota</taxon>
        <taxon>Viridiplantae</taxon>
        <taxon>Streptophyta</taxon>
        <taxon>Embryophyta</taxon>
        <taxon>Tracheophyta</taxon>
        <taxon>Spermatophyta</taxon>
        <taxon>Magnoliopsida</taxon>
        <taxon>eudicotyledons</taxon>
        <taxon>Gunneridae</taxon>
        <taxon>Pentapetalae</taxon>
        <taxon>rosids</taxon>
        <taxon>fabids</taxon>
        <taxon>Fabales</taxon>
        <taxon>Fabaceae</taxon>
        <taxon>Papilionoideae</taxon>
        <taxon>50 kb inversion clade</taxon>
        <taxon>NPAAA clade</taxon>
        <taxon>indigoferoid/millettioid clade</taxon>
        <taxon>Phaseoleae</taxon>
        <taxon>Mucuna</taxon>
    </lineage>
</organism>
<gene>
    <name evidence="2" type="ORF">CR513_46172</name>
</gene>
<accession>A0A371F743</accession>
<proteinExistence type="predicted"/>